<dbReference type="PANTHER" id="PTHR11659">
    <property type="entry name" value="GLUTAMYL-TRNA GLN AMIDOTRANSFERASE SUBUNIT B MITOCHONDRIAL AND PROKARYOTIC PET112-RELATED"/>
    <property type="match status" value="1"/>
</dbReference>
<dbReference type="SUPFAM" id="SSF55931">
    <property type="entry name" value="Glutamine synthetase/guanido kinase"/>
    <property type="match status" value="1"/>
</dbReference>
<dbReference type="InterPro" id="IPR017959">
    <property type="entry name" value="Asn/Gln-tRNA_amidoTrfase_suB/E"/>
</dbReference>
<sequence length="648" mass="71417">MARISTAELRRYILGGQISRQGCLRNNAPRAIPFRPSRKYATVSSSSSPSQSPPIIPLRKQLKDAAKAAKPTKKKPSSADNQQIPGWDLTVGIEIHAQLNTPRKLFSSSLASSSDSSFPPNTLISPFDLAIPGSQPIFQPETLIPAIRAALALNCSIEQVSRFDRKHYFHWDQPAGYQITQYYSPFARSGYIELFPRDGIAKQDGDVFRVGIKQVQMEQDTGKTMVMSTQEGDDGQAETHHVDFNRVGVPLIEIITEPTMHSPATAAAFVRKVQMLLYAVNACVSGMESGGLRADVNVSVRRAGETGLGTRTEIKNLNSFKAVEDAIIAERDRQIRVLEEGGTILGETRGWSLGSGETRRLRGKEGEVDYRYMPDPDLGPVVVDSGLVRYLGDSMGVLPDQEIDQLVGRYGLSTKDAMALMGLDNGARVQYFYRVLDQLEEKLGLGVVREEEDDVVALAGTAAVDDAESGEMRRREQKHALLAANWCLHELGKLTEVASDLGMTADGECAIPSGDLATLLAHLYKKEITASVAKELLWSIFRGEIVTGGVTDVIEEQSLWFDELSYEEYADLADEVVDGQEKVLGEFVRFQQGLAGKKGYPQGKLMFLVGQMMRSGPEHRMDPASAERIMKQRLEEVYVPRVMSKEAN</sequence>
<protein>
    <recommendedName>
        <fullName evidence="5">Glutamyl-tRNA(Gln) amidotransferase subunit B, mitochondrial</fullName>
        <shortName evidence="5">Glu-AdT subunit B</shortName>
        <ecNumber evidence="5">6.3.5.-</ecNumber>
    </recommendedName>
</protein>
<organism evidence="8 9">
    <name type="scientific">Rhypophila decipiens</name>
    <dbReference type="NCBI Taxonomy" id="261697"/>
    <lineage>
        <taxon>Eukaryota</taxon>
        <taxon>Fungi</taxon>
        <taxon>Dikarya</taxon>
        <taxon>Ascomycota</taxon>
        <taxon>Pezizomycotina</taxon>
        <taxon>Sordariomycetes</taxon>
        <taxon>Sordariomycetidae</taxon>
        <taxon>Sordariales</taxon>
        <taxon>Naviculisporaceae</taxon>
        <taxon>Rhypophila</taxon>
    </lineage>
</organism>
<evidence type="ECO:0000256" key="5">
    <source>
        <dbReference type="HAMAP-Rule" id="MF_03147"/>
    </source>
</evidence>
<dbReference type="EC" id="6.3.5.-" evidence="5"/>
<evidence type="ECO:0000256" key="2">
    <source>
        <dbReference type="ARBA" id="ARBA00022741"/>
    </source>
</evidence>
<comment type="caution">
    <text evidence="8">The sequence shown here is derived from an EMBL/GenBank/DDBJ whole genome shotgun (WGS) entry which is preliminary data.</text>
</comment>
<comment type="subunit">
    <text evidence="5">Subunit of the heterotrimeric GatCAB amidotransferase (AdT) complex, composed of A, B and C subunits.</text>
</comment>
<dbReference type="AlphaFoldDB" id="A0AAN6Y4H2"/>
<accession>A0AAN6Y4H2</accession>
<dbReference type="HAMAP" id="MF_00121">
    <property type="entry name" value="GatB"/>
    <property type="match status" value="1"/>
</dbReference>
<evidence type="ECO:0000259" key="7">
    <source>
        <dbReference type="SMART" id="SM00845"/>
    </source>
</evidence>
<dbReference type="GO" id="GO:0005524">
    <property type="term" value="F:ATP binding"/>
    <property type="evidence" value="ECO:0007669"/>
    <property type="project" value="UniProtKB-KW"/>
</dbReference>
<dbReference type="InterPro" id="IPR018027">
    <property type="entry name" value="Asn/Gln_amidotransferase"/>
</dbReference>
<feature type="domain" description="Asn/Gln amidotransferase" evidence="7">
    <location>
        <begin position="453"/>
        <end position="634"/>
    </location>
</feature>
<dbReference type="InterPro" id="IPR004413">
    <property type="entry name" value="GatB"/>
</dbReference>
<dbReference type="GO" id="GO:0070681">
    <property type="term" value="P:glutaminyl-tRNAGln biosynthesis via transamidation"/>
    <property type="evidence" value="ECO:0007669"/>
    <property type="project" value="UniProtKB-UniRule"/>
</dbReference>
<evidence type="ECO:0000313" key="9">
    <source>
        <dbReference type="Proteomes" id="UP001301769"/>
    </source>
</evidence>
<comment type="catalytic activity">
    <reaction evidence="5">
        <text>L-glutamyl-tRNA(Gln) + L-glutamine + ATP + H2O = L-glutaminyl-tRNA(Gln) + L-glutamate + ADP + phosphate + H(+)</text>
        <dbReference type="Rhea" id="RHEA:17521"/>
        <dbReference type="Rhea" id="RHEA-COMP:9681"/>
        <dbReference type="Rhea" id="RHEA-COMP:9684"/>
        <dbReference type="ChEBI" id="CHEBI:15377"/>
        <dbReference type="ChEBI" id="CHEBI:15378"/>
        <dbReference type="ChEBI" id="CHEBI:29985"/>
        <dbReference type="ChEBI" id="CHEBI:30616"/>
        <dbReference type="ChEBI" id="CHEBI:43474"/>
        <dbReference type="ChEBI" id="CHEBI:58359"/>
        <dbReference type="ChEBI" id="CHEBI:78520"/>
        <dbReference type="ChEBI" id="CHEBI:78521"/>
        <dbReference type="ChEBI" id="CHEBI:456216"/>
    </reaction>
</comment>
<dbReference type="NCBIfam" id="TIGR00133">
    <property type="entry name" value="gatB"/>
    <property type="match status" value="1"/>
</dbReference>
<dbReference type="InterPro" id="IPR006075">
    <property type="entry name" value="Asn/Gln-tRNA_Trfase_suB/E_cat"/>
</dbReference>
<gene>
    <name evidence="8" type="ORF">QBC37DRAFT_427379</name>
</gene>
<dbReference type="GO" id="GO:0030956">
    <property type="term" value="C:glutamyl-tRNA(Gln) amidotransferase complex"/>
    <property type="evidence" value="ECO:0007669"/>
    <property type="project" value="UniProtKB-UniRule"/>
</dbReference>
<proteinExistence type="inferred from homology"/>
<feature type="region of interest" description="Disordered" evidence="6">
    <location>
        <begin position="35"/>
        <end position="84"/>
    </location>
</feature>
<dbReference type="InterPro" id="IPR014746">
    <property type="entry name" value="Gln_synth/guanido_kin_cat_dom"/>
</dbReference>
<comment type="similarity">
    <text evidence="5">Belongs to the GatB/GatE family. GatB subfamily.</text>
</comment>
<keyword evidence="1 5" id="KW-0436">Ligase</keyword>
<dbReference type="NCBIfam" id="NF004012">
    <property type="entry name" value="PRK05477.1-2"/>
    <property type="match status" value="1"/>
</dbReference>
<dbReference type="Pfam" id="PF02637">
    <property type="entry name" value="GatB_Yqey"/>
    <property type="match status" value="1"/>
</dbReference>
<dbReference type="Pfam" id="PF02934">
    <property type="entry name" value="GatB_N"/>
    <property type="match status" value="1"/>
</dbReference>
<dbReference type="GO" id="GO:0050567">
    <property type="term" value="F:glutaminyl-tRNA synthase (glutamine-hydrolyzing) activity"/>
    <property type="evidence" value="ECO:0007669"/>
    <property type="project" value="UniProtKB-UniRule"/>
</dbReference>
<keyword evidence="3 5" id="KW-0067">ATP-binding</keyword>
<reference evidence="8" key="2">
    <citation type="submission" date="2023-05" db="EMBL/GenBank/DDBJ databases">
        <authorList>
            <consortium name="Lawrence Berkeley National Laboratory"/>
            <person name="Steindorff A."/>
            <person name="Hensen N."/>
            <person name="Bonometti L."/>
            <person name="Westerberg I."/>
            <person name="Brannstrom I.O."/>
            <person name="Guillou S."/>
            <person name="Cros-Aarteil S."/>
            <person name="Calhoun S."/>
            <person name="Haridas S."/>
            <person name="Kuo A."/>
            <person name="Mondo S."/>
            <person name="Pangilinan J."/>
            <person name="Riley R."/>
            <person name="Labutti K."/>
            <person name="Andreopoulos B."/>
            <person name="Lipzen A."/>
            <person name="Chen C."/>
            <person name="Yanf M."/>
            <person name="Daum C."/>
            <person name="Ng V."/>
            <person name="Clum A."/>
            <person name="Ohm R."/>
            <person name="Martin F."/>
            <person name="Silar P."/>
            <person name="Natvig D."/>
            <person name="Lalanne C."/>
            <person name="Gautier V."/>
            <person name="Ament-Velasquez S.L."/>
            <person name="Kruys A."/>
            <person name="Hutchinson M.I."/>
            <person name="Powell A.J."/>
            <person name="Barry K."/>
            <person name="Miller A.N."/>
            <person name="Grigoriev I.V."/>
            <person name="Debuchy R."/>
            <person name="Gladieux P."/>
            <person name="Thoren M.H."/>
            <person name="Johannesson H."/>
        </authorList>
    </citation>
    <scope>NUCLEOTIDE SEQUENCE</scope>
    <source>
        <strain evidence="8">PSN293</strain>
    </source>
</reference>
<evidence type="ECO:0000256" key="3">
    <source>
        <dbReference type="ARBA" id="ARBA00022840"/>
    </source>
</evidence>
<evidence type="ECO:0000256" key="6">
    <source>
        <dbReference type="SAM" id="MobiDB-lite"/>
    </source>
</evidence>
<dbReference type="EMBL" id="MU858155">
    <property type="protein sequence ID" value="KAK4211160.1"/>
    <property type="molecule type" value="Genomic_DNA"/>
</dbReference>
<evidence type="ECO:0000256" key="4">
    <source>
        <dbReference type="ARBA" id="ARBA00022917"/>
    </source>
</evidence>
<dbReference type="InterPro" id="IPR017958">
    <property type="entry name" value="Gln-tRNA_amidoTrfase_suB_CS"/>
</dbReference>
<keyword evidence="2 5" id="KW-0547">Nucleotide-binding</keyword>
<dbReference type="Proteomes" id="UP001301769">
    <property type="component" value="Unassembled WGS sequence"/>
</dbReference>
<dbReference type="GO" id="GO:0005739">
    <property type="term" value="C:mitochondrion"/>
    <property type="evidence" value="ECO:0007669"/>
    <property type="project" value="UniProtKB-SubCell"/>
</dbReference>
<dbReference type="PANTHER" id="PTHR11659:SF0">
    <property type="entry name" value="GLUTAMYL-TRNA(GLN) AMIDOTRANSFERASE SUBUNIT B, MITOCHONDRIAL"/>
    <property type="match status" value="1"/>
</dbReference>
<dbReference type="PROSITE" id="PS01234">
    <property type="entry name" value="GATB"/>
    <property type="match status" value="1"/>
</dbReference>
<keyword evidence="4 5" id="KW-0648">Protein biosynthesis</keyword>
<evidence type="ECO:0000256" key="1">
    <source>
        <dbReference type="ARBA" id="ARBA00022598"/>
    </source>
</evidence>
<name>A0AAN6Y4H2_9PEZI</name>
<evidence type="ECO:0000313" key="8">
    <source>
        <dbReference type="EMBL" id="KAK4211160.1"/>
    </source>
</evidence>
<dbReference type="GO" id="GO:0032543">
    <property type="term" value="P:mitochondrial translation"/>
    <property type="evidence" value="ECO:0007669"/>
    <property type="project" value="UniProtKB-UniRule"/>
</dbReference>
<dbReference type="SMART" id="SM00845">
    <property type="entry name" value="GatB_Yqey"/>
    <property type="match status" value="1"/>
</dbReference>
<comment type="function">
    <text evidence="5">Allows the formation of correctly charged Gln-tRNA(Gln) through the transamidation of misacylated Glu-tRNA(Gln) in the mitochondria. The reaction takes place in the presence of glutamine and ATP through an activated gamma-phospho-Glu-tRNA(Gln).</text>
</comment>
<comment type="subcellular location">
    <subcellularLocation>
        <location evidence="5">Mitochondrion</location>
    </subcellularLocation>
</comment>
<keyword evidence="9" id="KW-1185">Reference proteome</keyword>
<reference evidence="8" key="1">
    <citation type="journal article" date="2023" name="Mol. Phylogenet. Evol.">
        <title>Genome-scale phylogeny and comparative genomics of the fungal order Sordariales.</title>
        <authorList>
            <person name="Hensen N."/>
            <person name="Bonometti L."/>
            <person name="Westerberg I."/>
            <person name="Brannstrom I.O."/>
            <person name="Guillou S."/>
            <person name="Cros-Aarteil S."/>
            <person name="Calhoun S."/>
            <person name="Haridas S."/>
            <person name="Kuo A."/>
            <person name="Mondo S."/>
            <person name="Pangilinan J."/>
            <person name="Riley R."/>
            <person name="LaButti K."/>
            <person name="Andreopoulos B."/>
            <person name="Lipzen A."/>
            <person name="Chen C."/>
            <person name="Yan M."/>
            <person name="Daum C."/>
            <person name="Ng V."/>
            <person name="Clum A."/>
            <person name="Steindorff A."/>
            <person name="Ohm R.A."/>
            <person name="Martin F."/>
            <person name="Silar P."/>
            <person name="Natvig D.O."/>
            <person name="Lalanne C."/>
            <person name="Gautier V."/>
            <person name="Ament-Velasquez S.L."/>
            <person name="Kruys A."/>
            <person name="Hutchinson M.I."/>
            <person name="Powell A.J."/>
            <person name="Barry K."/>
            <person name="Miller A.N."/>
            <person name="Grigoriev I.V."/>
            <person name="Debuchy R."/>
            <person name="Gladieux P."/>
            <person name="Hiltunen Thoren M."/>
            <person name="Johannesson H."/>
        </authorList>
    </citation>
    <scope>NUCLEOTIDE SEQUENCE</scope>
    <source>
        <strain evidence="8">PSN293</strain>
    </source>
</reference>
<keyword evidence="5" id="KW-0496">Mitochondrion</keyword>